<dbReference type="PANTHER" id="PTHR11439">
    <property type="entry name" value="GAG-POL-RELATED RETROTRANSPOSON"/>
    <property type="match status" value="1"/>
</dbReference>
<keyword evidence="1" id="KW-0812">Transmembrane</keyword>
<reference evidence="2" key="1">
    <citation type="submission" date="2025-08" db="UniProtKB">
        <authorList>
            <consortium name="RefSeq"/>
        </authorList>
    </citation>
    <scope>IDENTIFICATION</scope>
</reference>
<dbReference type="AlphaFoldDB" id="A0A1S4BTB7"/>
<dbReference type="PANTHER" id="PTHR11439:SF498">
    <property type="entry name" value="DNAK FAMILY PROTEIN"/>
    <property type="match status" value="1"/>
</dbReference>
<feature type="transmembrane region" description="Helical" evidence="1">
    <location>
        <begin position="25"/>
        <end position="48"/>
    </location>
</feature>
<dbReference type="RefSeq" id="XP_016492127.1">
    <property type="nucleotide sequence ID" value="XM_016636641.1"/>
</dbReference>
<dbReference type="OrthoDB" id="414945at2759"/>
<sequence length="314" mass="34618">SRCQSSLRCAAVVRELTFSPGDSEVALLAFVGLASLLSAFHVLLSFVAPQIQVPAVHPAVAVQPGVVAQTNEGAIQVSEQLMVCNSSQGADLQSTRLRGSLAGVRRPGVSSISFSCPVVIYDILLTGDDLEEIQHIKGFLNSELKVKNLGDIHYFVRTEILREREYFIVSQRRFTLDMLHEFDVSHLSRVNSPLDPSSKLKGHDGHPLQNPTIFRHLVGKLNYLTNTCPDLSFAVLTLSQYIQRPYKSHFSAALRVLKYLGYDPGQGNLLSAEHPFSLLAFCDTDWASCKDSRRFVSGFFITLGGAPISRKSKK</sequence>
<dbReference type="PaxDb" id="4097-A0A1S4BTB7"/>
<organism evidence="2">
    <name type="scientific">Nicotiana tabacum</name>
    <name type="common">Common tobacco</name>
    <dbReference type="NCBI Taxonomy" id="4097"/>
    <lineage>
        <taxon>Eukaryota</taxon>
        <taxon>Viridiplantae</taxon>
        <taxon>Streptophyta</taxon>
        <taxon>Embryophyta</taxon>
        <taxon>Tracheophyta</taxon>
        <taxon>Spermatophyta</taxon>
        <taxon>Magnoliopsida</taxon>
        <taxon>eudicotyledons</taxon>
        <taxon>Gunneridae</taxon>
        <taxon>Pentapetalae</taxon>
        <taxon>asterids</taxon>
        <taxon>lamiids</taxon>
        <taxon>Solanales</taxon>
        <taxon>Solanaceae</taxon>
        <taxon>Nicotianoideae</taxon>
        <taxon>Nicotianeae</taxon>
        <taxon>Nicotiana</taxon>
    </lineage>
</organism>
<feature type="non-terminal residue" evidence="2">
    <location>
        <position position="1"/>
    </location>
</feature>
<protein>
    <submittedName>
        <fullName evidence="2">Uncharacterized mitochondrial protein AtMg00810-like</fullName>
    </submittedName>
</protein>
<gene>
    <name evidence="2" type="primary">LOC107811670</name>
</gene>
<evidence type="ECO:0000313" key="2">
    <source>
        <dbReference type="RefSeq" id="XP_016492127.1"/>
    </source>
</evidence>
<keyword evidence="1" id="KW-0472">Membrane</keyword>
<keyword evidence="1" id="KW-1133">Transmembrane helix</keyword>
<evidence type="ECO:0000256" key="1">
    <source>
        <dbReference type="SAM" id="Phobius"/>
    </source>
</evidence>
<dbReference type="STRING" id="4097.A0A1S4BTB7"/>
<proteinExistence type="predicted"/>
<dbReference type="KEGG" id="nta:107811670"/>
<accession>A0A1S4BTB7</accession>
<name>A0A1S4BTB7_TOBAC</name>